<dbReference type="InterPro" id="IPR053807">
    <property type="entry name" value="LppM"/>
</dbReference>
<feature type="transmembrane region" description="Helical" evidence="1">
    <location>
        <begin position="43"/>
        <end position="65"/>
    </location>
</feature>
<keyword evidence="4" id="KW-1185">Reference proteome</keyword>
<dbReference type="EMBL" id="BAABKQ010000001">
    <property type="protein sequence ID" value="GAA4817864.1"/>
    <property type="molecule type" value="Genomic_DNA"/>
</dbReference>
<reference evidence="4" key="1">
    <citation type="journal article" date="2019" name="Int. J. Syst. Evol. Microbiol.">
        <title>The Global Catalogue of Microorganisms (GCM) 10K type strain sequencing project: providing services to taxonomists for standard genome sequencing and annotation.</title>
        <authorList>
            <consortium name="The Broad Institute Genomics Platform"/>
            <consortium name="The Broad Institute Genome Sequencing Center for Infectious Disease"/>
            <person name="Wu L."/>
            <person name="Ma J."/>
        </authorList>
    </citation>
    <scope>NUCLEOTIDE SEQUENCE [LARGE SCALE GENOMIC DNA]</scope>
    <source>
        <strain evidence="4">JCM 18542</strain>
    </source>
</reference>
<gene>
    <name evidence="3" type="ORF">GCM10023353_25900</name>
</gene>
<organism evidence="3 4">
    <name type="scientific">Tomitella cavernea</name>
    <dbReference type="NCBI Taxonomy" id="1387982"/>
    <lineage>
        <taxon>Bacteria</taxon>
        <taxon>Bacillati</taxon>
        <taxon>Actinomycetota</taxon>
        <taxon>Actinomycetes</taxon>
        <taxon>Mycobacteriales</taxon>
        <taxon>Tomitella</taxon>
    </lineage>
</organism>
<evidence type="ECO:0000313" key="4">
    <source>
        <dbReference type="Proteomes" id="UP001500839"/>
    </source>
</evidence>
<sequence length="255" mass="27676">MTAVPITIRPVPSRIRIASHTGADSPAPPRGPRLRLPRRSRRALAGVLLLAVLLPLLSGCLRVQVTMGVSKNDRVTGHIVAATIPKSGDDRGPQLTVPKGLEDKIRVQDYRQDGYVGTEAYFRDLTFSEARDLGRMMPDHSRDFGLTFTRTGDTVTFDGRADLSNVPEGADVEISINFPTRPATTDGTRDSDTGVTWKLPTGEQTSMHAVVNYEDPASKGLTFWVAIVSVVALSAAALAGYVAWRSRDTSPKPRQ</sequence>
<feature type="transmembrane region" description="Helical" evidence="1">
    <location>
        <begin position="221"/>
        <end position="244"/>
    </location>
</feature>
<keyword evidence="1" id="KW-1133">Transmembrane helix</keyword>
<keyword evidence="1" id="KW-0812">Transmembrane</keyword>
<comment type="caution">
    <text evidence="3">The sequence shown here is derived from an EMBL/GenBank/DDBJ whole genome shotgun (WGS) entry which is preliminary data.</text>
</comment>
<protein>
    <submittedName>
        <fullName evidence="3">DUF3153 domain-containing protein</fullName>
    </submittedName>
</protein>
<proteinExistence type="predicted"/>
<accession>A0ABP9CTI1</accession>
<name>A0ABP9CTI1_9ACTN</name>
<dbReference type="Proteomes" id="UP001500839">
    <property type="component" value="Unassembled WGS sequence"/>
</dbReference>
<feature type="domain" description="LppM" evidence="2">
    <location>
        <begin position="62"/>
        <end position="213"/>
    </location>
</feature>
<evidence type="ECO:0000259" key="2">
    <source>
        <dbReference type="Pfam" id="PF21946"/>
    </source>
</evidence>
<dbReference type="Pfam" id="PF21946">
    <property type="entry name" value="LppM"/>
    <property type="match status" value="1"/>
</dbReference>
<evidence type="ECO:0000313" key="3">
    <source>
        <dbReference type="EMBL" id="GAA4817864.1"/>
    </source>
</evidence>
<keyword evidence="1" id="KW-0472">Membrane</keyword>
<evidence type="ECO:0000256" key="1">
    <source>
        <dbReference type="SAM" id="Phobius"/>
    </source>
</evidence>